<evidence type="ECO:0000256" key="1">
    <source>
        <dbReference type="SAM" id="MobiDB-lite"/>
    </source>
</evidence>
<feature type="region of interest" description="Disordered" evidence="1">
    <location>
        <begin position="1"/>
        <end position="27"/>
    </location>
</feature>
<dbReference type="AlphaFoldDB" id="A0A2P5DMM5"/>
<comment type="caution">
    <text evidence="2">The sequence shown here is derived from an EMBL/GenBank/DDBJ whole genome shotgun (WGS) entry which is preliminary data.</text>
</comment>
<accession>A0A2P5DMM5</accession>
<evidence type="ECO:0000313" key="2">
    <source>
        <dbReference type="EMBL" id="PON74536.1"/>
    </source>
</evidence>
<dbReference type="EMBL" id="JXTB01000028">
    <property type="protein sequence ID" value="PON74536.1"/>
    <property type="molecule type" value="Genomic_DNA"/>
</dbReference>
<organism evidence="2 3">
    <name type="scientific">Parasponia andersonii</name>
    <name type="common">Sponia andersonii</name>
    <dbReference type="NCBI Taxonomy" id="3476"/>
    <lineage>
        <taxon>Eukaryota</taxon>
        <taxon>Viridiplantae</taxon>
        <taxon>Streptophyta</taxon>
        <taxon>Embryophyta</taxon>
        <taxon>Tracheophyta</taxon>
        <taxon>Spermatophyta</taxon>
        <taxon>Magnoliopsida</taxon>
        <taxon>eudicotyledons</taxon>
        <taxon>Gunneridae</taxon>
        <taxon>Pentapetalae</taxon>
        <taxon>rosids</taxon>
        <taxon>fabids</taxon>
        <taxon>Rosales</taxon>
        <taxon>Cannabaceae</taxon>
        <taxon>Parasponia</taxon>
    </lineage>
</organism>
<gene>
    <name evidence="2" type="ORF">PanWU01x14_049430</name>
</gene>
<dbReference type="Proteomes" id="UP000237105">
    <property type="component" value="Unassembled WGS sequence"/>
</dbReference>
<proteinExistence type="predicted"/>
<keyword evidence="3" id="KW-1185">Reference proteome</keyword>
<protein>
    <submittedName>
        <fullName evidence="2">Uncharacterized protein</fullName>
    </submittedName>
</protein>
<name>A0A2P5DMM5_PARAD</name>
<reference evidence="3" key="1">
    <citation type="submission" date="2016-06" db="EMBL/GenBank/DDBJ databases">
        <title>Parallel loss of symbiosis genes in relatives of nitrogen-fixing non-legume Parasponia.</title>
        <authorList>
            <person name="Van Velzen R."/>
            <person name="Holmer R."/>
            <person name="Bu F."/>
            <person name="Rutten L."/>
            <person name="Van Zeijl A."/>
            <person name="Liu W."/>
            <person name="Santuari L."/>
            <person name="Cao Q."/>
            <person name="Sharma T."/>
            <person name="Shen D."/>
            <person name="Roswanjaya Y."/>
            <person name="Wardhani T."/>
            <person name="Kalhor M.S."/>
            <person name="Jansen J."/>
            <person name="Van den Hoogen J."/>
            <person name="Gungor B."/>
            <person name="Hartog M."/>
            <person name="Hontelez J."/>
            <person name="Verver J."/>
            <person name="Yang W.-C."/>
            <person name="Schijlen E."/>
            <person name="Repin R."/>
            <person name="Schilthuizen M."/>
            <person name="Schranz E."/>
            <person name="Heidstra R."/>
            <person name="Miyata K."/>
            <person name="Fedorova E."/>
            <person name="Kohlen W."/>
            <person name="Bisseling T."/>
            <person name="Smit S."/>
            <person name="Geurts R."/>
        </authorList>
    </citation>
    <scope>NUCLEOTIDE SEQUENCE [LARGE SCALE GENOMIC DNA]</scope>
    <source>
        <strain evidence="3">cv. WU1-14</strain>
    </source>
</reference>
<sequence>MGPQPLRRALQGFSKRDSRETEPQPLPRVLQERVLGVLTFASPGHEVWKISELSPEVSSNIREDLQVQLAWLWTNHTTCSPVAATIGESGRGSLVIMKSAKAEYSTSSTAQIN</sequence>
<evidence type="ECO:0000313" key="3">
    <source>
        <dbReference type="Proteomes" id="UP000237105"/>
    </source>
</evidence>